<evidence type="ECO:0000313" key="2">
    <source>
        <dbReference type="Proteomes" id="UP000823611"/>
    </source>
</evidence>
<comment type="caution">
    <text evidence="1">The sequence shown here is derived from an EMBL/GenBank/DDBJ whole genome shotgun (WGS) entry which is preliminary data.</text>
</comment>
<reference evidence="1" key="2">
    <citation type="journal article" date="2021" name="PeerJ">
        <title>Extensive microbial diversity within the chicken gut microbiome revealed by metagenomics and culture.</title>
        <authorList>
            <person name="Gilroy R."/>
            <person name="Ravi A."/>
            <person name="Getino M."/>
            <person name="Pursley I."/>
            <person name="Horton D.L."/>
            <person name="Alikhan N.F."/>
            <person name="Baker D."/>
            <person name="Gharbi K."/>
            <person name="Hall N."/>
            <person name="Watson M."/>
            <person name="Adriaenssens E.M."/>
            <person name="Foster-Nyarko E."/>
            <person name="Jarju S."/>
            <person name="Secka A."/>
            <person name="Antonio M."/>
            <person name="Oren A."/>
            <person name="Chaudhuri R.R."/>
            <person name="La Ragione R."/>
            <person name="Hildebrand F."/>
            <person name="Pallen M.J."/>
        </authorList>
    </citation>
    <scope>NUCLEOTIDE SEQUENCE</scope>
    <source>
        <strain evidence="1">F6-4510</strain>
    </source>
</reference>
<gene>
    <name evidence="1" type="ORF">IAC55_01205</name>
</gene>
<accession>A0A9D9H2V3</accession>
<reference evidence="1" key="1">
    <citation type="submission" date="2020-10" db="EMBL/GenBank/DDBJ databases">
        <authorList>
            <person name="Gilroy R."/>
        </authorList>
    </citation>
    <scope>NUCLEOTIDE SEQUENCE</scope>
    <source>
        <strain evidence="1">F6-4510</strain>
    </source>
</reference>
<evidence type="ECO:0000313" key="1">
    <source>
        <dbReference type="EMBL" id="MBO8433924.1"/>
    </source>
</evidence>
<dbReference type="AlphaFoldDB" id="A0A9D9H2V3"/>
<dbReference type="Proteomes" id="UP000823611">
    <property type="component" value="Unassembled WGS sequence"/>
</dbReference>
<organism evidence="1 2">
    <name type="scientific">Candidatus Fimicola merdigallinarum</name>
    <dbReference type="NCBI Taxonomy" id="2840819"/>
    <lineage>
        <taxon>Bacteria</taxon>
        <taxon>Bacillati</taxon>
        <taxon>Bacillota</taxon>
        <taxon>Clostridia</taxon>
        <taxon>Lachnospirales</taxon>
        <taxon>Lachnospiraceae</taxon>
        <taxon>Lachnospiraceae incertae sedis</taxon>
        <taxon>Candidatus Fimicola</taxon>
    </lineage>
</organism>
<dbReference type="EMBL" id="JADIMX010000025">
    <property type="protein sequence ID" value="MBO8433924.1"/>
    <property type="molecule type" value="Genomic_DNA"/>
</dbReference>
<name>A0A9D9H2V3_9FIRM</name>
<proteinExistence type="predicted"/>
<protein>
    <submittedName>
        <fullName evidence="1">Uncharacterized protein</fullName>
    </submittedName>
</protein>
<sequence>MTDSYEKRYVEFLKLIKIGDEKYIEDIAKFAFDRSEEYIKAFCNIRELPRELFGVHKAVAIDFFHALENSIENKGHIKSLREGLVTMEFFEREFGRNEYLCVVEKYMCELIPFRKLRW</sequence>